<evidence type="ECO:0000256" key="1">
    <source>
        <dbReference type="SAM" id="MobiDB-lite"/>
    </source>
</evidence>
<dbReference type="EMBL" id="RXIR01000001">
    <property type="protein sequence ID" value="TVS30419.1"/>
    <property type="molecule type" value="Genomic_DNA"/>
</dbReference>
<organism evidence="2 3">
    <name type="scientific">Corynebacterium sanguinis</name>
    <dbReference type="NCBI Taxonomy" id="2594913"/>
    <lineage>
        <taxon>Bacteria</taxon>
        <taxon>Bacillati</taxon>
        <taxon>Actinomycetota</taxon>
        <taxon>Actinomycetes</taxon>
        <taxon>Mycobacteriales</taxon>
        <taxon>Corynebacteriaceae</taxon>
        <taxon>Corynebacterium</taxon>
    </lineage>
</organism>
<reference evidence="2 3" key="1">
    <citation type="submission" date="2018-12" db="EMBL/GenBank/DDBJ databases">
        <title>Corynebacterium sanguinis sp. nov., a clinically-associated and environmental corynebacterium.</title>
        <authorList>
            <person name="Gonzales-Siles L."/>
            <person name="Jaen-Luchoro D."/>
            <person name="Cardew S."/>
            <person name="Inganas E."/>
            <person name="Ohlen M."/>
            <person name="Jensie-Markopolous S."/>
            <person name="Pinyeiro-Iglesias B."/>
            <person name="Molin K."/>
            <person name="Skovbjerg S."/>
            <person name="Svensson-Stadler L."/>
            <person name="Funke G."/>
            <person name="Moore E.R.B."/>
        </authorList>
    </citation>
    <scope>NUCLEOTIDE SEQUENCE [LARGE SCALE GENOMIC DNA]</scope>
    <source>
        <strain evidence="2 3">58734</strain>
    </source>
</reference>
<comment type="caution">
    <text evidence="2">The sequence shown here is derived from an EMBL/GenBank/DDBJ whole genome shotgun (WGS) entry which is preliminary data.</text>
</comment>
<proteinExistence type="predicted"/>
<dbReference type="RefSeq" id="WP_144772420.1">
    <property type="nucleotide sequence ID" value="NZ_RXIR01000001.1"/>
</dbReference>
<sequence>MTKPDAQASPLDLTLPDAPHALERVAAGEVEAPPGSLPSDDTTTNPDDLWTRRPGLQHLHRFAQSRNVNPWGMLGCVLARVVASTPPALVTPPLIGGDGSLNMFIALVANSGGGKGATLAAARAAVTVTSTGGFPVDVPEVNSGTGEGLIRLFMPPPPPKKDEVPVPTITRALVNESEVSNLAVLDDRSGATVVPTLLKMWSGEQAGFTNAHADTRTNIEAHTYRLGMITQVQPTNAPALLKHEGSGLPQRYVWLPSWIEDGEEWVQEDVPPLQVQVPIPHERTVMELPESVARYVVADYRARGARAFDVDADPLEGHRNMLQIKLACGMALLDGRAGVTLEDWELARLVMVKHMDTLGLVRSQLAAKTRREAEQRGERERAAKLEHQARLEQRARDHVVRHLERGDGATKVASCRYGAKGDIRKLVPDVFEVLDAEGLLQVTGEGTQAVAAVVGPMGLDRVREWSNRSN</sequence>
<dbReference type="OrthoDB" id="4426724at2"/>
<evidence type="ECO:0000313" key="2">
    <source>
        <dbReference type="EMBL" id="TVS30419.1"/>
    </source>
</evidence>
<protein>
    <recommendedName>
        <fullName evidence="4">DUF3987 domain-containing protein</fullName>
    </recommendedName>
</protein>
<dbReference type="AlphaFoldDB" id="A0A6C1U1C4"/>
<evidence type="ECO:0000313" key="3">
    <source>
        <dbReference type="Proteomes" id="UP000336646"/>
    </source>
</evidence>
<accession>A0A6C1U1C4</accession>
<evidence type="ECO:0008006" key="4">
    <source>
        <dbReference type="Google" id="ProtNLM"/>
    </source>
</evidence>
<gene>
    <name evidence="2" type="ORF">EKI59_01175</name>
</gene>
<name>A0A6C1U1C4_9CORY</name>
<dbReference type="Proteomes" id="UP000336646">
    <property type="component" value="Unassembled WGS sequence"/>
</dbReference>
<feature type="region of interest" description="Disordered" evidence="1">
    <location>
        <begin position="26"/>
        <end position="46"/>
    </location>
</feature>